<dbReference type="OrthoDB" id="7059961at2"/>
<dbReference type="GO" id="GO:0003723">
    <property type="term" value="F:RNA binding"/>
    <property type="evidence" value="ECO:0007669"/>
    <property type="project" value="UniProtKB-KW"/>
</dbReference>
<evidence type="ECO:0000256" key="4">
    <source>
        <dbReference type="ARBA" id="ARBA00023118"/>
    </source>
</evidence>
<dbReference type="NCBIfam" id="TIGR01903">
    <property type="entry name" value="cas5_csm4"/>
    <property type="match status" value="1"/>
</dbReference>
<name>A1ZV99_MICM2</name>
<evidence type="ECO:0000256" key="5">
    <source>
        <dbReference type="SAM" id="MobiDB-lite"/>
    </source>
</evidence>
<organism evidence="7 8">
    <name type="scientific">Microscilla marina ATCC 23134</name>
    <dbReference type="NCBI Taxonomy" id="313606"/>
    <lineage>
        <taxon>Bacteria</taxon>
        <taxon>Pseudomonadati</taxon>
        <taxon>Bacteroidota</taxon>
        <taxon>Cytophagia</taxon>
        <taxon>Cytophagales</taxon>
        <taxon>Microscillaceae</taxon>
        <taxon>Microscilla</taxon>
    </lineage>
</organism>
<proteinExistence type="inferred from homology"/>
<keyword evidence="4" id="KW-0051">Antiviral defense</keyword>
<evidence type="ECO:0000256" key="3">
    <source>
        <dbReference type="ARBA" id="ARBA00022884"/>
    </source>
</evidence>
<evidence type="ECO:0000313" key="7">
    <source>
        <dbReference type="EMBL" id="EAY25755.1"/>
    </source>
</evidence>
<comment type="similarity">
    <text evidence="1">Belongs to the CRISPR-associated Csm4 family.</text>
</comment>
<sequence>MMKIVYLKPKAGFRSGMRSDTLWGTLCWAIYHVYGNQGKARLEAFLASYDTNAPALVLSSAFPYKQLGDEKRCFYPKPYLSKERKKEMELQRLAANEKKFQGDKIRAKLAAMNEQKKVRKQSFLTQDQFFDLMQGTATAESIEEDFWSQEDENKEENEKNKDKQRYTPPTTRSISVTHNAIDRIKGSTMKRNDVGQLFHVTENYLEDKQNNTQAQDNVGLFFLAEVRDVPVFEAALRYLQHAGFGGDRGTGKGHFEITCEDFDRLPKVNNPNVMTNLSLYLPTQGELAAFSQKSQINTFRYQLENRQGRLGFVNSPAFLKKPLTMFKEGGIFPYINQTHFGQKVDVTSAEQAKVLHHKLWHNGLGLMVPMRLKETTEDKN</sequence>
<dbReference type="InterPro" id="IPR040932">
    <property type="entry name" value="Csm4_C"/>
</dbReference>
<feature type="domain" description="Csm4 C-terminal" evidence="6">
    <location>
        <begin position="274"/>
        <end position="370"/>
    </location>
</feature>
<evidence type="ECO:0000256" key="2">
    <source>
        <dbReference type="ARBA" id="ARBA00016109"/>
    </source>
</evidence>
<accession>A1ZV99</accession>
<gene>
    <name evidence="7" type="ORF">M23134_04929</name>
</gene>
<keyword evidence="8" id="KW-1185">Reference proteome</keyword>
<dbReference type="Pfam" id="PF17953">
    <property type="entry name" value="Csm4_C"/>
    <property type="match status" value="1"/>
</dbReference>
<feature type="compositionally biased region" description="Acidic residues" evidence="5">
    <location>
        <begin position="145"/>
        <end position="155"/>
    </location>
</feature>
<comment type="caution">
    <text evidence="7">The sequence shown here is derived from an EMBL/GenBank/DDBJ whole genome shotgun (WGS) entry which is preliminary data.</text>
</comment>
<dbReference type="Proteomes" id="UP000004095">
    <property type="component" value="Unassembled WGS sequence"/>
</dbReference>
<evidence type="ECO:0000313" key="8">
    <source>
        <dbReference type="Proteomes" id="UP000004095"/>
    </source>
</evidence>
<feature type="compositionally biased region" description="Basic and acidic residues" evidence="5">
    <location>
        <begin position="156"/>
        <end position="165"/>
    </location>
</feature>
<dbReference type="eggNOG" id="COG1567">
    <property type="taxonomic scope" value="Bacteria"/>
</dbReference>
<keyword evidence="3" id="KW-0694">RNA-binding</keyword>
<dbReference type="InterPro" id="IPR005510">
    <property type="entry name" value="Csm4"/>
</dbReference>
<reference evidence="7 8" key="1">
    <citation type="submission" date="2007-01" db="EMBL/GenBank/DDBJ databases">
        <authorList>
            <person name="Haygood M."/>
            <person name="Podell S."/>
            <person name="Anderson C."/>
            <person name="Hopkinson B."/>
            <person name="Roe K."/>
            <person name="Barbeau K."/>
            <person name="Gaasterland T."/>
            <person name="Ferriera S."/>
            <person name="Johnson J."/>
            <person name="Kravitz S."/>
            <person name="Beeson K."/>
            <person name="Sutton G."/>
            <person name="Rogers Y.-H."/>
            <person name="Friedman R."/>
            <person name="Frazier M."/>
            <person name="Venter J.C."/>
        </authorList>
    </citation>
    <scope>NUCLEOTIDE SEQUENCE [LARGE SCALE GENOMIC DNA]</scope>
    <source>
        <strain evidence="7 8">ATCC 23134</strain>
    </source>
</reference>
<protein>
    <recommendedName>
        <fullName evidence="2">CRISPR system Cms protein Csm4</fullName>
    </recommendedName>
</protein>
<feature type="region of interest" description="Disordered" evidence="5">
    <location>
        <begin position="145"/>
        <end position="171"/>
    </location>
</feature>
<dbReference type="AlphaFoldDB" id="A1ZV99"/>
<evidence type="ECO:0000259" key="6">
    <source>
        <dbReference type="Pfam" id="PF17953"/>
    </source>
</evidence>
<evidence type="ECO:0000256" key="1">
    <source>
        <dbReference type="ARBA" id="ARBA00005772"/>
    </source>
</evidence>
<dbReference type="RefSeq" id="WP_002702328.1">
    <property type="nucleotide sequence ID" value="NZ_AAWS01000044.1"/>
</dbReference>
<dbReference type="EMBL" id="AAWS01000044">
    <property type="protein sequence ID" value="EAY25755.1"/>
    <property type="molecule type" value="Genomic_DNA"/>
</dbReference>
<dbReference type="GO" id="GO:0051607">
    <property type="term" value="P:defense response to virus"/>
    <property type="evidence" value="ECO:0007669"/>
    <property type="project" value="UniProtKB-KW"/>
</dbReference>